<dbReference type="Pfam" id="PF21822">
    <property type="entry name" value="Phage_TAC_15"/>
    <property type="match status" value="1"/>
</dbReference>
<evidence type="ECO:0000313" key="2">
    <source>
        <dbReference type="Proteomes" id="UP001430193"/>
    </source>
</evidence>
<comment type="caution">
    <text evidence="1">The sequence shown here is derived from an EMBL/GenBank/DDBJ whole genome shotgun (WGS) entry which is preliminary data.</text>
</comment>
<keyword evidence="2" id="KW-1185">Reference proteome</keyword>
<sequence length="130" mass="14396">MDFSVNGNNYISSALDAKRQFHLARRLGPILSGIQGRPENEMFPAIMEAVAAMSDEQCDYVLDTCMSVVKRQQDGNTWAPVYNDRAHRMQFDDIDMGAMLQIARHVIQENLASFFGGNLGLDGLSPKATA</sequence>
<protein>
    <recommendedName>
        <fullName evidence="3">Bacteriophage protein</fullName>
    </recommendedName>
</protein>
<dbReference type="Proteomes" id="UP001430193">
    <property type="component" value="Unassembled WGS sequence"/>
</dbReference>
<gene>
    <name evidence="1" type="ORF">ISS99_18680</name>
</gene>
<organism evidence="1 2">
    <name type="scientific">Dyella mobilis</name>
    <dbReference type="NCBI Taxonomy" id="1849582"/>
    <lineage>
        <taxon>Bacteria</taxon>
        <taxon>Pseudomonadati</taxon>
        <taxon>Pseudomonadota</taxon>
        <taxon>Gammaproteobacteria</taxon>
        <taxon>Lysobacterales</taxon>
        <taxon>Rhodanobacteraceae</taxon>
        <taxon>Dyella</taxon>
    </lineage>
</organism>
<name>A0ABS2KK60_9GAMM</name>
<dbReference type="RefSeq" id="WP_204633111.1">
    <property type="nucleotide sequence ID" value="NZ_BSOC01000001.1"/>
</dbReference>
<proteinExistence type="predicted"/>
<evidence type="ECO:0008006" key="3">
    <source>
        <dbReference type="Google" id="ProtNLM"/>
    </source>
</evidence>
<reference evidence="1" key="1">
    <citation type="submission" date="2020-10" db="EMBL/GenBank/DDBJ databases">
        <title>Phylogeny of dyella-like bacteria.</title>
        <authorList>
            <person name="Fu J."/>
        </authorList>
    </citation>
    <scope>NUCLEOTIDE SEQUENCE</scope>
    <source>
        <strain evidence="1">DHON07</strain>
    </source>
</reference>
<evidence type="ECO:0000313" key="1">
    <source>
        <dbReference type="EMBL" id="MBM7131552.1"/>
    </source>
</evidence>
<dbReference type="InterPro" id="IPR049156">
    <property type="entry name" value="Phage_chap_TAC_15-like"/>
</dbReference>
<dbReference type="EMBL" id="JADIKF010000040">
    <property type="protein sequence ID" value="MBM7131552.1"/>
    <property type="molecule type" value="Genomic_DNA"/>
</dbReference>
<accession>A0ABS2KK60</accession>